<evidence type="ECO:0000313" key="3">
    <source>
        <dbReference type="Proteomes" id="UP000077755"/>
    </source>
</evidence>
<evidence type="ECO:0000313" key="2">
    <source>
        <dbReference type="EMBL" id="WOH13128.1"/>
    </source>
</evidence>
<proteinExistence type="predicted"/>
<accession>A0AAF0XRV2</accession>
<keyword evidence="3" id="KW-1185">Reference proteome</keyword>
<reference evidence="2" key="1">
    <citation type="journal article" date="2016" name="Nat. Genet.">
        <title>A high-quality carrot genome assembly provides new insights into carotenoid accumulation and asterid genome evolution.</title>
        <authorList>
            <person name="Iorizzo M."/>
            <person name="Ellison S."/>
            <person name="Senalik D."/>
            <person name="Zeng P."/>
            <person name="Satapoomin P."/>
            <person name="Huang J."/>
            <person name="Bowman M."/>
            <person name="Iovene M."/>
            <person name="Sanseverino W."/>
            <person name="Cavagnaro P."/>
            <person name="Yildiz M."/>
            <person name="Macko-Podgorni A."/>
            <person name="Moranska E."/>
            <person name="Grzebelus E."/>
            <person name="Grzebelus D."/>
            <person name="Ashrafi H."/>
            <person name="Zheng Z."/>
            <person name="Cheng S."/>
            <person name="Spooner D."/>
            <person name="Van Deynze A."/>
            <person name="Simon P."/>
        </authorList>
    </citation>
    <scope>NUCLEOTIDE SEQUENCE</scope>
    <source>
        <tissue evidence="2">Leaf</tissue>
    </source>
</reference>
<dbReference type="Proteomes" id="UP000077755">
    <property type="component" value="Chromosome 8"/>
</dbReference>
<keyword evidence="1" id="KW-0812">Transmembrane</keyword>
<reference evidence="2" key="2">
    <citation type="submission" date="2022-03" db="EMBL/GenBank/DDBJ databases">
        <title>Draft title - Genomic analysis of global carrot germplasm unveils the trajectory of domestication and the origin of high carotenoid orange carrot.</title>
        <authorList>
            <person name="Iorizzo M."/>
            <person name="Ellison S."/>
            <person name="Senalik D."/>
            <person name="Macko-Podgorni A."/>
            <person name="Grzebelus D."/>
            <person name="Bostan H."/>
            <person name="Rolling W."/>
            <person name="Curaba J."/>
            <person name="Simon P."/>
        </authorList>
    </citation>
    <scope>NUCLEOTIDE SEQUENCE</scope>
    <source>
        <tissue evidence="2">Leaf</tissue>
    </source>
</reference>
<keyword evidence="1" id="KW-0472">Membrane</keyword>
<dbReference type="AlphaFoldDB" id="A0AAF0XRV2"/>
<dbReference type="KEGG" id="dcr:108197758"/>
<name>A0AAF0XRV2_DAUCS</name>
<feature type="transmembrane region" description="Helical" evidence="1">
    <location>
        <begin position="7"/>
        <end position="24"/>
    </location>
</feature>
<keyword evidence="1" id="KW-1133">Transmembrane helix</keyword>
<organism evidence="2 3">
    <name type="scientific">Daucus carota subsp. sativus</name>
    <name type="common">Carrot</name>
    <dbReference type="NCBI Taxonomy" id="79200"/>
    <lineage>
        <taxon>Eukaryota</taxon>
        <taxon>Viridiplantae</taxon>
        <taxon>Streptophyta</taxon>
        <taxon>Embryophyta</taxon>
        <taxon>Tracheophyta</taxon>
        <taxon>Spermatophyta</taxon>
        <taxon>Magnoliopsida</taxon>
        <taxon>eudicotyledons</taxon>
        <taxon>Gunneridae</taxon>
        <taxon>Pentapetalae</taxon>
        <taxon>asterids</taxon>
        <taxon>campanulids</taxon>
        <taxon>Apiales</taxon>
        <taxon>Apiaceae</taxon>
        <taxon>Apioideae</taxon>
        <taxon>Scandiceae</taxon>
        <taxon>Daucinae</taxon>
        <taxon>Daucus</taxon>
        <taxon>Daucus sect. Daucus</taxon>
    </lineage>
</organism>
<sequence>MPLNLEYLYIFFCVVTAVFGHVWWDNLNTHFSQFPSFFWLFVAEDKIYQFLSAEDVTRSLSILRWVSWSILPNLETSHTIGLPERGILGSLRKRAQIKTDGFNSCRNVVCNFTEGLSLVVCVFRKKQKRKNQMRIMQEGRVSYNFLLITLLD</sequence>
<gene>
    <name evidence="2" type="ORF">DCAR_0832637</name>
</gene>
<dbReference type="EMBL" id="CP093350">
    <property type="protein sequence ID" value="WOH13128.1"/>
    <property type="molecule type" value="Genomic_DNA"/>
</dbReference>
<protein>
    <submittedName>
        <fullName evidence="2">Uncharacterized protein</fullName>
    </submittedName>
</protein>
<evidence type="ECO:0000256" key="1">
    <source>
        <dbReference type="SAM" id="Phobius"/>
    </source>
</evidence>